<feature type="domain" description="Reverse transcriptase" evidence="1">
    <location>
        <begin position="1"/>
        <end position="302"/>
    </location>
</feature>
<keyword evidence="3" id="KW-1185">Reference proteome</keyword>
<protein>
    <submittedName>
        <fullName evidence="2">RNA-directed DNA polymerase</fullName>
    </submittedName>
</protein>
<proteinExistence type="predicted"/>
<name>A0A9X4BYZ4_9PSED</name>
<dbReference type="AlphaFoldDB" id="A0A9X4BYZ4"/>
<evidence type="ECO:0000313" key="2">
    <source>
        <dbReference type="EMBL" id="MDD1007041.1"/>
    </source>
</evidence>
<keyword evidence="2" id="KW-0808">Transferase</keyword>
<organism evidence="2 3">
    <name type="scientific">Pseudomonas shahriarae</name>
    <dbReference type="NCBI Taxonomy" id="2745512"/>
    <lineage>
        <taxon>Bacteria</taxon>
        <taxon>Pseudomonadati</taxon>
        <taxon>Pseudomonadota</taxon>
        <taxon>Gammaproteobacteria</taxon>
        <taxon>Pseudomonadales</taxon>
        <taxon>Pseudomonadaceae</taxon>
        <taxon>Pseudomonas</taxon>
    </lineage>
</organism>
<dbReference type="RefSeq" id="WP_273875503.1">
    <property type="nucleotide sequence ID" value="NZ_JAMDHA010000004.1"/>
</dbReference>
<dbReference type="InterPro" id="IPR000477">
    <property type="entry name" value="RT_dom"/>
</dbReference>
<dbReference type="CDD" id="cd01646">
    <property type="entry name" value="RT_Bac_retron_I"/>
    <property type="match status" value="1"/>
</dbReference>
<evidence type="ECO:0000259" key="1">
    <source>
        <dbReference type="PROSITE" id="PS50878"/>
    </source>
</evidence>
<accession>A0A9X4BYZ4</accession>
<gene>
    <name evidence="2" type="ORF">M5G27_06050</name>
</gene>
<keyword evidence="2" id="KW-0548">Nucleotidyltransferase</keyword>
<dbReference type="EMBL" id="JAMDHA010000004">
    <property type="protein sequence ID" value="MDD1007041.1"/>
    <property type="molecule type" value="Genomic_DNA"/>
</dbReference>
<sequence length="462" mass="53350">MRTVPIMALAHHVWYGEFCVVAPNGFSFCADTLTRMVAMIEQPYTPTNLSRRINFPDKCKNATLHDSLIRKKIGTASSQRIIKGLAFSSGLKVFGLGKKTGYGFSDISDTIIARLLAKNIRAAYPATQSHRQFLISNTVSIMKECLAFNAFRYDIQNFYESIDRKLLLERLVSDGRCTWQTILLIQRLFLILDIYDVPGLPRGLAVSGALAEFRLLDFDQTMRHNNDVFFFARFVDDILIITSERCEEKSFDKIVVENLPEELCLHDGEKRTFLPVPAIHQSKKKNASIQTYYTLSYLGYKIRISNNTTRDNALGNLRRDVLVDISDNKIEKLKTRLINSFTNYLASRKDHNDFRLLKNRLRAITGNYEIREPNTKITIKTGIYYSYIHKNTHIDCALIKLDNFLRNLLFSNYSSLSLRIIGALTKNQRKELIGYNFSSGFKNKRFHSFSYRSFETIKRVWL</sequence>
<keyword evidence="2" id="KW-0695">RNA-directed DNA polymerase</keyword>
<comment type="caution">
    <text evidence="2">The sequence shown here is derived from an EMBL/GenBank/DDBJ whole genome shotgun (WGS) entry which is preliminary data.</text>
</comment>
<dbReference type="GO" id="GO:0003964">
    <property type="term" value="F:RNA-directed DNA polymerase activity"/>
    <property type="evidence" value="ECO:0007669"/>
    <property type="project" value="UniProtKB-KW"/>
</dbReference>
<reference evidence="2 3" key="1">
    <citation type="submission" date="2022-05" db="EMBL/GenBank/DDBJ databases">
        <title>Novel Pseudomonas spp. Isolated from a Rainbow Trout Aquaculture Facility.</title>
        <authorList>
            <person name="Testerman T."/>
            <person name="Graf J."/>
        </authorList>
    </citation>
    <scope>NUCLEOTIDE SEQUENCE [LARGE SCALE GENOMIC DNA]</scope>
    <source>
        <strain evidence="2 3">ID1042</strain>
    </source>
</reference>
<dbReference type="NCBIfam" id="NF041747">
    <property type="entry name" value="Drt3a"/>
    <property type="match status" value="1"/>
</dbReference>
<dbReference type="PROSITE" id="PS50878">
    <property type="entry name" value="RT_POL"/>
    <property type="match status" value="1"/>
</dbReference>
<evidence type="ECO:0000313" key="3">
    <source>
        <dbReference type="Proteomes" id="UP001148185"/>
    </source>
</evidence>
<dbReference type="Proteomes" id="UP001148185">
    <property type="component" value="Unassembled WGS sequence"/>
</dbReference>